<feature type="domain" description="Methyltransferase" evidence="1">
    <location>
        <begin position="47"/>
        <end position="130"/>
    </location>
</feature>
<dbReference type="Proteomes" id="UP000568106">
    <property type="component" value="Unassembled WGS sequence"/>
</dbReference>
<dbReference type="InterPro" id="IPR041698">
    <property type="entry name" value="Methyltransf_25"/>
</dbReference>
<accession>A0A7W8MQE3</accession>
<dbReference type="Gene3D" id="3.40.50.150">
    <property type="entry name" value="Vaccinia Virus protein VP39"/>
    <property type="match status" value="1"/>
</dbReference>
<name>A0A7W8MQE3_9BACT</name>
<dbReference type="EMBL" id="JACHDY010000002">
    <property type="protein sequence ID" value="MBB5316646.1"/>
    <property type="molecule type" value="Genomic_DNA"/>
</dbReference>
<dbReference type="Pfam" id="PF13649">
    <property type="entry name" value="Methyltransf_25"/>
    <property type="match status" value="1"/>
</dbReference>
<dbReference type="SUPFAM" id="SSF53335">
    <property type="entry name" value="S-adenosyl-L-methionine-dependent methyltransferases"/>
    <property type="match status" value="1"/>
</dbReference>
<evidence type="ECO:0000313" key="3">
    <source>
        <dbReference type="Proteomes" id="UP000568106"/>
    </source>
</evidence>
<dbReference type="InterPro" id="IPR029063">
    <property type="entry name" value="SAM-dependent_MTases_sf"/>
</dbReference>
<evidence type="ECO:0000313" key="2">
    <source>
        <dbReference type="EMBL" id="MBB5316646.1"/>
    </source>
</evidence>
<sequence>MPLDEQRSHWDLKYEQGLPSLEKPDPFYLSSFDQFVADSFPNGGTALDLAGGNGRHALWLGKRNWQVTVVDISEVAIQKLDQKARQLDLALDLFALDAKEYPFKPAYFDLIVMFYHFDRDICPKVLSTLKAGGILICKSSVSWNSYEGVAPASVRPLARNEILSMLPGLRVMRHQERPVRDRGVVEYVGKKPGFREITTPNRIGI</sequence>
<evidence type="ECO:0000259" key="1">
    <source>
        <dbReference type="Pfam" id="PF13649"/>
    </source>
</evidence>
<protein>
    <recommendedName>
        <fullName evidence="1">Methyltransferase domain-containing protein</fullName>
    </recommendedName>
</protein>
<keyword evidence="3" id="KW-1185">Reference proteome</keyword>
<organism evidence="2 3">
    <name type="scientific">Tunturiibacter empetritectus</name>
    <dbReference type="NCBI Taxonomy" id="3069691"/>
    <lineage>
        <taxon>Bacteria</taxon>
        <taxon>Pseudomonadati</taxon>
        <taxon>Acidobacteriota</taxon>
        <taxon>Terriglobia</taxon>
        <taxon>Terriglobales</taxon>
        <taxon>Acidobacteriaceae</taxon>
        <taxon>Tunturiibacter</taxon>
    </lineage>
</organism>
<gene>
    <name evidence="2" type="ORF">HDF09_001315</name>
</gene>
<proteinExistence type="predicted"/>
<dbReference type="AlphaFoldDB" id="A0A7W8MQE3"/>
<comment type="caution">
    <text evidence="2">The sequence shown here is derived from an EMBL/GenBank/DDBJ whole genome shotgun (WGS) entry which is preliminary data.</text>
</comment>
<dbReference type="CDD" id="cd02440">
    <property type="entry name" value="AdoMet_MTases"/>
    <property type="match status" value="1"/>
</dbReference>
<reference evidence="2" key="1">
    <citation type="submission" date="2020-08" db="EMBL/GenBank/DDBJ databases">
        <title>Genomic Encyclopedia of Type Strains, Phase IV (KMG-V): Genome sequencing to study the core and pangenomes of soil and plant-associated prokaryotes.</title>
        <authorList>
            <person name="Whitman W."/>
        </authorList>
    </citation>
    <scope>NUCLEOTIDE SEQUENCE [LARGE SCALE GENOMIC DNA]</scope>
    <source>
        <strain evidence="2">M8UP27</strain>
    </source>
</reference>